<reference evidence="1" key="1">
    <citation type="journal article" date="2020" name="bioRxiv">
        <title>Whole genome comparisons of ergot fungi reveals the divergence and evolution of species within the genus Claviceps are the result of varying mechanisms driving genome evolution and host range expansion.</title>
        <authorList>
            <person name="Wyka S.A."/>
            <person name="Mondo S.J."/>
            <person name="Liu M."/>
            <person name="Dettman J."/>
            <person name="Nalam V."/>
            <person name="Broders K.D."/>
        </authorList>
    </citation>
    <scope>NUCLEOTIDE SEQUENCE</scope>
    <source>
        <strain evidence="1">CCC 602</strain>
    </source>
</reference>
<gene>
    <name evidence="1" type="ORF">E4U43_000947</name>
</gene>
<protein>
    <submittedName>
        <fullName evidence="1">Uncharacterized protein</fullName>
    </submittedName>
</protein>
<accession>A0A9P7N8J8</accession>
<dbReference type="Proteomes" id="UP000748025">
    <property type="component" value="Unassembled WGS sequence"/>
</dbReference>
<organism evidence="1 2">
    <name type="scientific">Claviceps pusilla</name>
    <dbReference type="NCBI Taxonomy" id="123648"/>
    <lineage>
        <taxon>Eukaryota</taxon>
        <taxon>Fungi</taxon>
        <taxon>Dikarya</taxon>
        <taxon>Ascomycota</taxon>
        <taxon>Pezizomycotina</taxon>
        <taxon>Sordariomycetes</taxon>
        <taxon>Hypocreomycetidae</taxon>
        <taxon>Hypocreales</taxon>
        <taxon>Clavicipitaceae</taxon>
        <taxon>Claviceps</taxon>
    </lineage>
</organism>
<sequence>MILHRVIAGSWKIAAQYTAFETQTMAEEVSGFTYDTLGYNLKTDGRRVVVERARGDAVGGNHTWAEYKIQGQRYAWRDADGDGPHVDRRVQSPD</sequence>
<proteinExistence type="predicted"/>
<comment type="caution">
    <text evidence="1">The sequence shown here is derived from an EMBL/GenBank/DDBJ whole genome shotgun (WGS) entry which is preliminary data.</text>
</comment>
<evidence type="ECO:0000313" key="2">
    <source>
        <dbReference type="Proteomes" id="UP000748025"/>
    </source>
</evidence>
<dbReference type="EMBL" id="SRPW01001294">
    <property type="protein sequence ID" value="KAG6003242.1"/>
    <property type="molecule type" value="Genomic_DNA"/>
</dbReference>
<keyword evidence="2" id="KW-1185">Reference proteome</keyword>
<dbReference type="AlphaFoldDB" id="A0A9P7N8J8"/>
<evidence type="ECO:0000313" key="1">
    <source>
        <dbReference type="EMBL" id="KAG6003242.1"/>
    </source>
</evidence>
<name>A0A9P7N8J8_9HYPO</name>